<reference evidence="1 2" key="1">
    <citation type="submission" date="2016-10" db="EMBL/GenBank/DDBJ databases">
        <authorList>
            <person name="de Groot N.N."/>
        </authorList>
    </citation>
    <scope>NUCLEOTIDE SEQUENCE [LARGE SCALE GENOMIC DNA]</scope>
    <source>
        <strain evidence="1 2">DSM 28286</strain>
    </source>
</reference>
<dbReference type="AlphaFoldDB" id="A0A1I5TKY7"/>
<accession>A0A1I5TKY7</accession>
<evidence type="ECO:0000313" key="2">
    <source>
        <dbReference type="Proteomes" id="UP000199031"/>
    </source>
</evidence>
<evidence type="ECO:0000313" key="1">
    <source>
        <dbReference type="EMBL" id="SFP83297.1"/>
    </source>
</evidence>
<dbReference type="GO" id="GO:0016301">
    <property type="term" value="F:kinase activity"/>
    <property type="evidence" value="ECO:0007669"/>
    <property type="project" value="UniProtKB-KW"/>
</dbReference>
<dbReference type="STRING" id="1465490.SAMN05444277_102169"/>
<sequence>MSIPEIEYCPGLLTEGYHTYSLVFLRRMFDAKKVSHILGYDSPQHSEEDAIRFI</sequence>
<dbReference type="RefSeq" id="WP_177191825.1">
    <property type="nucleotide sequence ID" value="NZ_FOXQ01000002.1"/>
</dbReference>
<proteinExistence type="predicted"/>
<keyword evidence="1" id="KW-0418">Kinase</keyword>
<organism evidence="1 2">
    <name type="scientific">Parafilimonas terrae</name>
    <dbReference type="NCBI Taxonomy" id="1465490"/>
    <lineage>
        <taxon>Bacteria</taxon>
        <taxon>Pseudomonadati</taxon>
        <taxon>Bacteroidota</taxon>
        <taxon>Chitinophagia</taxon>
        <taxon>Chitinophagales</taxon>
        <taxon>Chitinophagaceae</taxon>
        <taxon>Parafilimonas</taxon>
    </lineage>
</organism>
<name>A0A1I5TKY7_9BACT</name>
<dbReference type="EMBL" id="FOXQ01000002">
    <property type="protein sequence ID" value="SFP83297.1"/>
    <property type="molecule type" value="Genomic_DNA"/>
</dbReference>
<dbReference type="Proteomes" id="UP000199031">
    <property type="component" value="Unassembled WGS sequence"/>
</dbReference>
<gene>
    <name evidence="1" type="ORF">SAMN05444277_102169</name>
</gene>
<keyword evidence="2" id="KW-1185">Reference proteome</keyword>
<protein>
    <submittedName>
        <fullName evidence="1">Serine/threonine-protein kinase HipA</fullName>
    </submittedName>
</protein>
<keyword evidence="1" id="KW-0808">Transferase</keyword>